<protein>
    <recommendedName>
        <fullName evidence="4 5">Glucose-methanol-choline oxidoreductase N-terminal domain-containing protein</fullName>
    </recommendedName>
</protein>
<dbReference type="PROSITE" id="PS00623">
    <property type="entry name" value="GMC_OXRED_1"/>
    <property type="match status" value="1"/>
</dbReference>
<dbReference type="InterPro" id="IPR053208">
    <property type="entry name" value="GMC_Oxidoreductase_CD"/>
</dbReference>
<dbReference type="EMBL" id="QJNS01000287">
    <property type="protein sequence ID" value="RYO80520.1"/>
    <property type="molecule type" value="Genomic_DNA"/>
</dbReference>
<dbReference type="SUPFAM" id="SSF51905">
    <property type="entry name" value="FAD/NAD(P)-binding domain"/>
    <property type="match status" value="1"/>
</dbReference>
<sequence>MWLSLALNAIVTLLNTKALAAPARAPPQDSCGWLAQEWDAIVVGAGTAGIIVADRLSEAGKKTLLLELGGPSYWITGGRERPAWLSGTELSRVDVPGLYLSIFSERSAPTCPSGVVSAFQGCAVGGTSAINAGLYFQPPASDWDDNRDQGGWRSADVQAATERLLARQPSVTNYSQDGRFYLQSGYEAVRKWLVDDAGFEDVEINDEPDNKDRVFGRPAYNYIGGQRGGPARTYLQTALARENFHLQTGARVKYINQVGGAASGVVAEVDGVPQNASLAPNGRIILSAGALLSPQILMYSGIGPEAVLQDLASASFTPYVSPSQWVVNPEVGEGLFDNPNTFIELSDPTIRSYTYPYADPPPRDRDLYLSSRSGPYAFAGQTAVFFGYVPQRDGSRIGVQGTIGTAGFGDYTGNSTITLNVYGTSGLYSSGRVVLSGGNFTPGPSSGIYYADRRDGMAIAAFIYDIFQALPPSGPESPAADGLTPLNIARNSTVEEIYRYITTWSQYAVGTVNHWSSSCRIGKCADADTKVIGTENIYVVDASVLPPLSVNPQFGAMVAGEKGAERLLATWSAYYAPAGCGLL</sequence>
<evidence type="ECO:0000259" key="4">
    <source>
        <dbReference type="PROSITE" id="PS00623"/>
    </source>
</evidence>
<organism evidence="6 7">
    <name type="scientific">Monosporascus cannonballus</name>
    <dbReference type="NCBI Taxonomy" id="155416"/>
    <lineage>
        <taxon>Eukaryota</taxon>
        <taxon>Fungi</taxon>
        <taxon>Dikarya</taxon>
        <taxon>Ascomycota</taxon>
        <taxon>Pezizomycotina</taxon>
        <taxon>Sordariomycetes</taxon>
        <taxon>Xylariomycetidae</taxon>
        <taxon>Xylariales</taxon>
        <taxon>Xylariales incertae sedis</taxon>
        <taxon>Monosporascus</taxon>
    </lineage>
</organism>
<dbReference type="SUPFAM" id="SSF54373">
    <property type="entry name" value="FAD-linked reductases, C-terminal domain"/>
    <property type="match status" value="1"/>
</dbReference>
<evidence type="ECO:0000313" key="6">
    <source>
        <dbReference type="EMBL" id="RYO80520.1"/>
    </source>
</evidence>
<feature type="domain" description="Glucose-methanol-choline oxidoreductase N-terminal" evidence="5">
    <location>
        <begin position="289"/>
        <end position="303"/>
    </location>
</feature>
<dbReference type="Proteomes" id="UP000294003">
    <property type="component" value="Unassembled WGS sequence"/>
</dbReference>
<dbReference type="Pfam" id="PF00732">
    <property type="entry name" value="GMC_oxred_N"/>
    <property type="match status" value="1"/>
</dbReference>
<dbReference type="InterPro" id="IPR036188">
    <property type="entry name" value="FAD/NAD-bd_sf"/>
</dbReference>
<keyword evidence="2" id="KW-0274">FAD</keyword>
<evidence type="ECO:0000259" key="5">
    <source>
        <dbReference type="PROSITE" id="PS00624"/>
    </source>
</evidence>
<evidence type="ECO:0000256" key="3">
    <source>
        <dbReference type="SAM" id="SignalP"/>
    </source>
</evidence>
<dbReference type="InterPro" id="IPR012132">
    <property type="entry name" value="GMC_OxRdtase"/>
</dbReference>
<feature type="chain" id="PRO_5045974035" description="Glucose-methanol-choline oxidoreductase N-terminal domain-containing protein" evidence="3">
    <location>
        <begin position="21"/>
        <end position="583"/>
    </location>
</feature>
<dbReference type="InterPro" id="IPR000172">
    <property type="entry name" value="GMC_OxRdtase_N"/>
</dbReference>
<keyword evidence="2" id="KW-0285">Flavoprotein</keyword>
<evidence type="ECO:0000256" key="1">
    <source>
        <dbReference type="ARBA" id="ARBA00010790"/>
    </source>
</evidence>
<gene>
    <name evidence="6" type="ORF">DL762_007610</name>
</gene>
<dbReference type="PANTHER" id="PTHR47190">
    <property type="entry name" value="DEHYDROGENASE, PUTATIVE-RELATED"/>
    <property type="match status" value="1"/>
</dbReference>
<evidence type="ECO:0000256" key="2">
    <source>
        <dbReference type="RuleBase" id="RU003968"/>
    </source>
</evidence>
<dbReference type="Gene3D" id="3.50.50.60">
    <property type="entry name" value="FAD/NAD(P)-binding domain"/>
    <property type="match status" value="1"/>
</dbReference>
<feature type="signal peptide" evidence="3">
    <location>
        <begin position="1"/>
        <end position="20"/>
    </location>
</feature>
<keyword evidence="3" id="KW-0732">Signal</keyword>
<dbReference type="PANTHER" id="PTHR47190:SF1">
    <property type="entry name" value="GLUCOSE-METHANOL-CHOLINE OXIDOREDUCTASE N-TERMINAL DOMAIN-CONTAINING PROTEIN"/>
    <property type="match status" value="1"/>
</dbReference>
<dbReference type="PIRSF" id="PIRSF000137">
    <property type="entry name" value="Alcohol_oxidase"/>
    <property type="match status" value="1"/>
</dbReference>
<feature type="domain" description="Glucose-methanol-choline oxidoreductase N-terminal" evidence="4">
    <location>
        <begin position="121"/>
        <end position="144"/>
    </location>
</feature>
<proteinExistence type="inferred from homology"/>
<dbReference type="Gene3D" id="3.30.410.10">
    <property type="entry name" value="Cholesterol Oxidase, domain 2"/>
    <property type="match status" value="1"/>
</dbReference>
<accession>A0ABY0GYP0</accession>
<dbReference type="PROSITE" id="PS00624">
    <property type="entry name" value="GMC_OXRED_2"/>
    <property type="match status" value="1"/>
</dbReference>
<evidence type="ECO:0000313" key="7">
    <source>
        <dbReference type="Proteomes" id="UP000294003"/>
    </source>
</evidence>
<dbReference type="InterPro" id="IPR007867">
    <property type="entry name" value="GMC_OxRtase_C"/>
</dbReference>
<reference evidence="6 7" key="1">
    <citation type="submission" date="2018-06" db="EMBL/GenBank/DDBJ databases">
        <title>Complete Genomes of Monosporascus.</title>
        <authorList>
            <person name="Robinson A.J."/>
            <person name="Natvig D.O."/>
        </authorList>
    </citation>
    <scope>NUCLEOTIDE SEQUENCE [LARGE SCALE GENOMIC DNA]</scope>
    <source>
        <strain evidence="6 7">CBS 609.92</strain>
    </source>
</reference>
<dbReference type="Pfam" id="PF05199">
    <property type="entry name" value="GMC_oxred_C"/>
    <property type="match status" value="1"/>
</dbReference>
<keyword evidence="7" id="KW-1185">Reference proteome</keyword>
<name>A0ABY0GYP0_9PEZI</name>
<comment type="similarity">
    <text evidence="1 2">Belongs to the GMC oxidoreductase family.</text>
</comment>
<comment type="caution">
    <text evidence="6">The sequence shown here is derived from an EMBL/GenBank/DDBJ whole genome shotgun (WGS) entry which is preliminary data.</text>
</comment>